<reference evidence="3 4" key="1">
    <citation type="submission" date="2013-04" db="EMBL/GenBank/DDBJ databases">
        <title>Hyphomonas hirschiana VP5 Genome Sequencing.</title>
        <authorList>
            <person name="Lai Q."/>
            <person name="Shao Z."/>
        </authorList>
    </citation>
    <scope>NUCLEOTIDE SEQUENCE [LARGE SCALE GENOMIC DNA]</scope>
    <source>
        <strain evidence="3 4">VP5</strain>
    </source>
</reference>
<accession>A0A059F8J7</accession>
<organism evidence="3 4">
    <name type="scientific">Hyphomonas hirschiana VP5</name>
    <dbReference type="NCBI Taxonomy" id="1280951"/>
    <lineage>
        <taxon>Bacteria</taxon>
        <taxon>Pseudomonadati</taxon>
        <taxon>Pseudomonadota</taxon>
        <taxon>Alphaproteobacteria</taxon>
        <taxon>Hyphomonadales</taxon>
        <taxon>Hyphomonadaceae</taxon>
        <taxon>Hyphomonas</taxon>
    </lineage>
</organism>
<comment type="caution">
    <text evidence="3">The sequence shown here is derived from an EMBL/GenBank/DDBJ whole genome shotgun (WGS) entry which is preliminary data.</text>
</comment>
<sequence>MKRISAALIAIALAAPAPLALAQGTTGDLLTREQALEIASKQGMTHVLEAELDDGEWEIEGCSADGRELDIDLHSRTGDILKYDLDRDTDEDCASVAQ</sequence>
<dbReference type="Gene3D" id="3.10.450.40">
    <property type="match status" value="1"/>
</dbReference>
<keyword evidence="4" id="KW-1185">Reference proteome</keyword>
<evidence type="ECO:0000256" key="1">
    <source>
        <dbReference type="SAM" id="SignalP"/>
    </source>
</evidence>
<dbReference type="AlphaFoldDB" id="A0A059F8J7"/>
<evidence type="ECO:0000313" key="4">
    <source>
        <dbReference type="Proteomes" id="UP000025061"/>
    </source>
</evidence>
<dbReference type="Proteomes" id="UP000025061">
    <property type="component" value="Unassembled WGS sequence"/>
</dbReference>
<dbReference type="RefSeq" id="WP_011648184.1">
    <property type="nucleotide sequence ID" value="NZ_ARYI01000021.1"/>
</dbReference>
<evidence type="ECO:0000259" key="2">
    <source>
        <dbReference type="Pfam" id="PF13670"/>
    </source>
</evidence>
<dbReference type="Pfam" id="PF13670">
    <property type="entry name" value="PepSY_2"/>
    <property type="match status" value="1"/>
</dbReference>
<proteinExistence type="predicted"/>
<protein>
    <recommendedName>
        <fullName evidence="2">PepSY domain-containing protein</fullName>
    </recommendedName>
</protein>
<feature type="chain" id="PRO_5001577068" description="PepSY domain-containing protein" evidence="1">
    <location>
        <begin position="23"/>
        <end position="98"/>
    </location>
</feature>
<name>A0A059F8J7_9PROT</name>
<evidence type="ECO:0000313" key="3">
    <source>
        <dbReference type="EMBL" id="KCZ86917.1"/>
    </source>
</evidence>
<dbReference type="EMBL" id="ARYI01000021">
    <property type="protein sequence ID" value="KCZ86917.1"/>
    <property type="molecule type" value="Genomic_DNA"/>
</dbReference>
<dbReference type="OrthoDB" id="7365433at2"/>
<keyword evidence="1" id="KW-0732">Signal</keyword>
<gene>
    <name evidence="3" type="ORF">HHI_16632</name>
</gene>
<feature type="signal peptide" evidence="1">
    <location>
        <begin position="1"/>
        <end position="22"/>
    </location>
</feature>
<dbReference type="PATRIC" id="fig|1280951.3.peg.3352"/>
<feature type="domain" description="PepSY" evidence="2">
    <location>
        <begin position="7"/>
        <end position="82"/>
    </location>
</feature>
<dbReference type="InterPro" id="IPR025711">
    <property type="entry name" value="PepSY"/>
</dbReference>